<dbReference type="AlphaFoldDB" id="A0A1Y5F3B2"/>
<dbReference type="EMBL" id="MAAO01000011">
    <property type="protein sequence ID" value="OUR94186.1"/>
    <property type="molecule type" value="Genomic_DNA"/>
</dbReference>
<comment type="caution">
    <text evidence="2">The sequence shown here is derived from an EMBL/GenBank/DDBJ whole genome shotgun (WGS) entry which is preliminary data.</text>
</comment>
<accession>A0A1Y5F3B2</accession>
<feature type="signal peptide" evidence="1">
    <location>
        <begin position="1"/>
        <end position="22"/>
    </location>
</feature>
<organism evidence="2 3">
    <name type="scientific">Halobacteriovorax marinus</name>
    <dbReference type="NCBI Taxonomy" id="97084"/>
    <lineage>
        <taxon>Bacteria</taxon>
        <taxon>Pseudomonadati</taxon>
        <taxon>Bdellovibrionota</taxon>
        <taxon>Bacteriovoracia</taxon>
        <taxon>Bacteriovoracales</taxon>
        <taxon>Halobacteriovoraceae</taxon>
        <taxon>Halobacteriovorax</taxon>
    </lineage>
</organism>
<feature type="chain" id="PRO_5013232320" evidence="1">
    <location>
        <begin position="23"/>
        <end position="210"/>
    </location>
</feature>
<protein>
    <submittedName>
        <fullName evidence="2">Uncharacterized protein</fullName>
    </submittedName>
</protein>
<evidence type="ECO:0000256" key="1">
    <source>
        <dbReference type="SAM" id="SignalP"/>
    </source>
</evidence>
<reference evidence="3" key="1">
    <citation type="journal article" date="2017" name="Proc. Natl. Acad. Sci. U.S.A.">
        <title>Simulation of Deepwater Horizon oil plume reveals substrate specialization within a complex community of hydrocarbon-degraders.</title>
        <authorList>
            <person name="Hu P."/>
            <person name="Dubinsky E.A."/>
            <person name="Probst A.J."/>
            <person name="Wang J."/>
            <person name="Sieber C.M.K."/>
            <person name="Tom L.M."/>
            <person name="Gardinali P."/>
            <person name="Banfield J.F."/>
            <person name="Atlas R.M."/>
            <person name="Andersen G.L."/>
        </authorList>
    </citation>
    <scope>NUCLEOTIDE SEQUENCE [LARGE SCALE GENOMIC DNA]</scope>
</reference>
<proteinExistence type="predicted"/>
<evidence type="ECO:0000313" key="2">
    <source>
        <dbReference type="EMBL" id="OUR94186.1"/>
    </source>
</evidence>
<gene>
    <name evidence="2" type="ORF">A9Q84_17950</name>
</gene>
<sequence length="210" mass="24415">MMSFKHMVFILFMLLNSSLVQASDSDSYRYSKEKIKDRKSLDDAYARFGKIYKPYVADQSNLDMKISKQLVKIFTLTDMAVIEKVLLLEFIGKVDKGDVPRDTPHKNYYQEILEEINAIEATDKRIIKVQKDIVAGIKFHIQVLDSWLEAARKNEVHTVKNKSGRWVHPGTSAGDKIFYSLFHNYIKKNFSEEYPENLEALSRHLCVLVF</sequence>
<keyword evidence="1" id="KW-0732">Signal</keyword>
<name>A0A1Y5F3B2_9BACT</name>
<evidence type="ECO:0000313" key="3">
    <source>
        <dbReference type="Proteomes" id="UP000196531"/>
    </source>
</evidence>
<dbReference type="Proteomes" id="UP000196531">
    <property type="component" value="Unassembled WGS sequence"/>
</dbReference>